<dbReference type="Proteomes" id="UP000228934">
    <property type="component" value="Unassembled WGS sequence"/>
</dbReference>
<dbReference type="Pfam" id="PF10545">
    <property type="entry name" value="MADF_DNA_bdg"/>
    <property type="match status" value="1"/>
</dbReference>
<name>A0A2G9Q4C1_AQUCT</name>
<evidence type="ECO:0000256" key="1">
    <source>
        <dbReference type="SAM" id="MobiDB-lite"/>
    </source>
</evidence>
<evidence type="ECO:0000313" key="3">
    <source>
        <dbReference type="EMBL" id="PIO10395.1"/>
    </source>
</evidence>
<dbReference type="InterPro" id="IPR006578">
    <property type="entry name" value="MADF-dom"/>
</dbReference>
<evidence type="ECO:0000259" key="2">
    <source>
        <dbReference type="Pfam" id="PF10545"/>
    </source>
</evidence>
<feature type="domain" description="MADF" evidence="2">
    <location>
        <begin position="48"/>
        <end position="81"/>
    </location>
</feature>
<accession>A0A2G9Q4C1</accession>
<sequence length="193" mass="22391">MFESNMGSTRTRSSSLIRRVLPDIRVCLVLCLAEKMDGFNDHNFLPLFIDKYRELPCLWQIKHPQYNNKQKRQAALEELLELGMQGGQSLLCEDLLYKVLTKGVRGEITPNTYLSELDHPPPATTPPPQPREWKEDQRVMTWVQSGLAKDAVSCMTTAWGHRCHVICCFHDLWDFWTRLHSLIYGLLRPPILQ</sequence>
<gene>
    <name evidence="3" type="ORF">AB205_0198940</name>
</gene>
<organism evidence="3 4">
    <name type="scientific">Aquarana catesbeiana</name>
    <name type="common">American bullfrog</name>
    <name type="synonym">Rana catesbeiana</name>
    <dbReference type="NCBI Taxonomy" id="8400"/>
    <lineage>
        <taxon>Eukaryota</taxon>
        <taxon>Metazoa</taxon>
        <taxon>Chordata</taxon>
        <taxon>Craniata</taxon>
        <taxon>Vertebrata</taxon>
        <taxon>Euteleostomi</taxon>
        <taxon>Amphibia</taxon>
        <taxon>Batrachia</taxon>
        <taxon>Anura</taxon>
        <taxon>Neobatrachia</taxon>
        <taxon>Ranoidea</taxon>
        <taxon>Ranidae</taxon>
        <taxon>Aquarana</taxon>
    </lineage>
</organism>
<evidence type="ECO:0000313" key="4">
    <source>
        <dbReference type="Proteomes" id="UP000228934"/>
    </source>
</evidence>
<dbReference type="EMBL" id="KZ369241">
    <property type="protein sequence ID" value="PIO10395.1"/>
    <property type="molecule type" value="Genomic_DNA"/>
</dbReference>
<feature type="region of interest" description="Disordered" evidence="1">
    <location>
        <begin position="112"/>
        <end position="132"/>
    </location>
</feature>
<feature type="compositionally biased region" description="Pro residues" evidence="1">
    <location>
        <begin position="120"/>
        <end position="130"/>
    </location>
</feature>
<dbReference type="AlphaFoldDB" id="A0A2G9Q4C1"/>
<reference evidence="4" key="1">
    <citation type="journal article" date="2017" name="Nat. Commun.">
        <title>The North American bullfrog draft genome provides insight into hormonal regulation of long noncoding RNA.</title>
        <authorList>
            <person name="Hammond S.A."/>
            <person name="Warren R.L."/>
            <person name="Vandervalk B.P."/>
            <person name="Kucuk E."/>
            <person name="Khan H."/>
            <person name="Gibb E.A."/>
            <person name="Pandoh P."/>
            <person name="Kirk H."/>
            <person name="Zhao Y."/>
            <person name="Jones M."/>
            <person name="Mungall A.J."/>
            <person name="Coope R."/>
            <person name="Pleasance S."/>
            <person name="Moore R.A."/>
            <person name="Holt R.A."/>
            <person name="Round J.M."/>
            <person name="Ohora S."/>
            <person name="Walle B.V."/>
            <person name="Veldhoen N."/>
            <person name="Helbing C.C."/>
            <person name="Birol I."/>
        </authorList>
    </citation>
    <scope>NUCLEOTIDE SEQUENCE [LARGE SCALE GENOMIC DNA]</scope>
</reference>
<protein>
    <recommendedName>
        <fullName evidence="2">MADF domain-containing protein</fullName>
    </recommendedName>
</protein>
<proteinExistence type="predicted"/>
<keyword evidence="4" id="KW-1185">Reference proteome</keyword>